<name>A0A4S8M247_DENBC</name>
<reference evidence="1 2" key="1">
    <citation type="journal article" date="2019" name="Nat. Ecol. Evol.">
        <title>Megaphylogeny resolves global patterns of mushroom evolution.</title>
        <authorList>
            <person name="Varga T."/>
            <person name="Krizsan K."/>
            <person name="Foldi C."/>
            <person name="Dima B."/>
            <person name="Sanchez-Garcia M."/>
            <person name="Sanchez-Ramirez S."/>
            <person name="Szollosi G.J."/>
            <person name="Szarkandi J.G."/>
            <person name="Papp V."/>
            <person name="Albert L."/>
            <person name="Andreopoulos W."/>
            <person name="Angelini C."/>
            <person name="Antonin V."/>
            <person name="Barry K.W."/>
            <person name="Bougher N.L."/>
            <person name="Buchanan P."/>
            <person name="Buyck B."/>
            <person name="Bense V."/>
            <person name="Catcheside P."/>
            <person name="Chovatia M."/>
            <person name="Cooper J."/>
            <person name="Damon W."/>
            <person name="Desjardin D."/>
            <person name="Finy P."/>
            <person name="Geml J."/>
            <person name="Haridas S."/>
            <person name="Hughes K."/>
            <person name="Justo A."/>
            <person name="Karasinski D."/>
            <person name="Kautmanova I."/>
            <person name="Kiss B."/>
            <person name="Kocsube S."/>
            <person name="Kotiranta H."/>
            <person name="LaButti K.M."/>
            <person name="Lechner B.E."/>
            <person name="Liimatainen K."/>
            <person name="Lipzen A."/>
            <person name="Lukacs Z."/>
            <person name="Mihaltcheva S."/>
            <person name="Morgado L.N."/>
            <person name="Niskanen T."/>
            <person name="Noordeloos M.E."/>
            <person name="Ohm R.A."/>
            <person name="Ortiz-Santana B."/>
            <person name="Ovrebo C."/>
            <person name="Racz N."/>
            <person name="Riley R."/>
            <person name="Savchenko A."/>
            <person name="Shiryaev A."/>
            <person name="Soop K."/>
            <person name="Spirin V."/>
            <person name="Szebenyi C."/>
            <person name="Tomsovsky M."/>
            <person name="Tulloss R.E."/>
            <person name="Uehling J."/>
            <person name="Grigoriev I.V."/>
            <person name="Vagvolgyi C."/>
            <person name="Papp T."/>
            <person name="Martin F.M."/>
            <person name="Miettinen O."/>
            <person name="Hibbett D.S."/>
            <person name="Nagy L.G."/>
        </authorList>
    </citation>
    <scope>NUCLEOTIDE SEQUENCE [LARGE SCALE GENOMIC DNA]</scope>
    <source>
        <strain evidence="1 2">CBS 962.96</strain>
    </source>
</reference>
<evidence type="ECO:0000313" key="1">
    <source>
        <dbReference type="EMBL" id="THU96000.1"/>
    </source>
</evidence>
<dbReference type="Proteomes" id="UP000297245">
    <property type="component" value="Unassembled WGS sequence"/>
</dbReference>
<evidence type="ECO:0000313" key="2">
    <source>
        <dbReference type="Proteomes" id="UP000297245"/>
    </source>
</evidence>
<sequence>MTSTKIGLSLADQKIAKELGQKLFNYETSTENHAAILRADPTGYSKAYREYVKTFSPAPMGTLPPPNEMDRCILESERLLTKECTTPLDHCIAVNAGMLLLHAFTWKITQEYSNEIFMAALAYEQELTSQHPIPPPQPAVFPPDILELMAIDPNRMSTSGYVGIGSEPQTHSTPILDSSPWPISMPTTSLLTWNDILEYPSFPISSETLANYKLSPQSTLKQIFVSFDEASTGKPVEAFRVISVTFHEQDIIFYLLFVDEDEALGFGSKDFYDMIKGMKQVRVE</sequence>
<organism evidence="1 2">
    <name type="scientific">Dendrothele bispora (strain CBS 962.96)</name>
    <dbReference type="NCBI Taxonomy" id="1314807"/>
    <lineage>
        <taxon>Eukaryota</taxon>
        <taxon>Fungi</taxon>
        <taxon>Dikarya</taxon>
        <taxon>Basidiomycota</taxon>
        <taxon>Agaricomycotina</taxon>
        <taxon>Agaricomycetes</taxon>
        <taxon>Agaricomycetidae</taxon>
        <taxon>Agaricales</taxon>
        <taxon>Agaricales incertae sedis</taxon>
        <taxon>Dendrothele</taxon>
    </lineage>
</organism>
<gene>
    <name evidence="1" type="ORF">K435DRAFT_966163</name>
</gene>
<keyword evidence="2" id="KW-1185">Reference proteome</keyword>
<dbReference type="AlphaFoldDB" id="A0A4S8M247"/>
<accession>A0A4S8M247</accession>
<dbReference type="EMBL" id="ML179187">
    <property type="protein sequence ID" value="THU96000.1"/>
    <property type="molecule type" value="Genomic_DNA"/>
</dbReference>
<dbReference type="OrthoDB" id="2991945at2759"/>
<proteinExistence type="predicted"/>
<protein>
    <submittedName>
        <fullName evidence="1">Uncharacterized protein</fullName>
    </submittedName>
</protein>